<dbReference type="InterPro" id="IPR007838">
    <property type="entry name" value="Cell_div_ZapA-like"/>
</dbReference>
<evidence type="ECO:0000313" key="13">
    <source>
        <dbReference type="Proteomes" id="UP000245506"/>
    </source>
</evidence>
<evidence type="ECO:0000256" key="1">
    <source>
        <dbReference type="ARBA" id="ARBA00004496"/>
    </source>
</evidence>
<organism evidence="12 13">
    <name type="scientific">Leucothrix arctica</name>
    <dbReference type="NCBI Taxonomy" id="1481894"/>
    <lineage>
        <taxon>Bacteria</taxon>
        <taxon>Pseudomonadati</taxon>
        <taxon>Pseudomonadota</taxon>
        <taxon>Gammaproteobacteria</taxon>
        <taxon>Thiotrichales</taxon>
        <taxon>Thiotrichaceae</taxon>
        <taxon>Leucothrix</taxon>
    </lineage>
</organism>
<dbReference type="GO" id="GO:0000921">
    <property type="term" value="P:septin ring assembly"/>
    <property type="evidence" value="ECO:0007669"/>
    <property type="project" value="TreeGrafter"/>
</dbReference>
<dbReference type="GO" id="GO:0005829">
    <property type="term" value="C:cytosol"/>
    <property type="evidence" value="ECO:0007669"/>
    <property type="project" value="TreeGrafter"/>
</dbReference>
<dbReference type="PANTHER" id="PTHR34981">
    <property type="entry name" value="CELL DIVISION PROTEIN ZAPA"/>
    <property type="match status" value="1"/>
</dbReference>
<dbReference type="RefSeq" id="WP_109824211.1">
    <property type="nucleotide sequence ID" value="NZ_QGKL01000039.1"/>
</dbReference>
<evidence type="ECO:0000256" key="8">
    <source>
        <dbReference type="ARBA" id="ARBA00023306"/>
    </source>
</evidence>
<dbReference type="GO" id="GO:0030428">
    <property type="term" value="C:cell septum"/>
    <property type="evidence" value="ECO:0007669"/>
    <property type="project" value="TreeGrafter"/>
</dbReference>
<dbReference type="SUPFAM" id="SSF102829">
    <property type="entry name" value="Cell division protein ZapA-like"/>
    <property type="match status" value="1"/>
</dbReference>
<proteinExistence type="inferred from homology"/>
<dbReference type="EMBL" id="QGKL01000039">
    <property type="protein sequence ID" value="PWQ94562.1"/>
    <property type="molecule type" value="Genomic_DNA"/>
</dbReference>
<dbReference type="InterPro" id="IPR036192">
    <property type="entry name" value="Cell_div_ZapA-like_sf"/>
</dbReference>
<evidence type="ECO:0000256" key="4">
    <source>
        <dbReference type="ARBA" id="ARBA00022490"/>
    </source>
</evidence>
<keyword evidence="4" id="KW-0963">Cytoplasm</keyword>
<evidence type="ECO:0000256" key="3">
    <source>
        <dbReference type="ARBA" id="ARBA00015195"/>
    </source>
</evidence>
<evidence type="ECO:0000256" key="7">
    <source>
        <dbReference type="ARBA" id="ARBA00023210"/>
    </source>
</evidence>
<sequence>MSDTPIPVAAKILDKEYNISCPPSEQDALLASVEHVDKKMREIRNTGKVIGIERIAVMAAINIAHDMLKSQSQVQNIDIDVITRLDDLQSKIHDSLEKISD</sequence>
<dbReference type="PANTHER" id="PTHR34981:SF1">
    <property type="entry name" value="CELL DIVISION PROTEIN ZAPA"/>
    <property type="match status" value="1"/>
</dbReference>
<evidence type="ECO:0000256" key="6">
    <source>
        <dbReference type="ARBA" id="ARBA00023054"/>
    </source>
</evidence>
<keyword evidence="13" id="KW-1185">Reference proteome</keyword>
<dbReference type="Gene3D" id="1.20.5.50">
    <property type="match status" value="1"/>
</dbReference>
<protein>
    <recommendedName>
        <fullName evidence="3">Cell division protein ZapA</fullName>
    </recommendedName>
    <alternativeName>
        <fullName evidence="11">Z ring-associated protein ZapA</fullName>
    </alternativeName>
</protein>
<dbReference type="GO" id="GO:0000917">
    <property type="term" value="P:division septum assembly"/>
    <property type="evidence" value="ECO:0007669"/>
    <property type="project" value="UniProtKB-KW"/>
</dbReference>
<comment type="subunit">
    <text evidence="10">Homodimer. Interacts with FtsZ.</text>
</comment>
<gene>
    <name evidence="12" type="ORF">DKT75_14800</name>
</gene>
<keyword evidence="7" id="KW-0717">Septation</keyword>
<reference evidence="12 13" key="1">
    <citation type="submission" date="2018-05" db="EMBL/GenBank/DDBJ databases">
        <title>Leucothrix arctica sp. nov., isolated from Arctic seawater.</title>
        <authorList>
            <person name="Choi A."/>
            <person name="Baek K."/>
        </authorList>
    </citation>
    <scope>NUCLEOTIDE SEQUENCE [LARGE SCALE GENOMIC DNA]</scope>
    <source>
        <strain evidence="12 13">IMCC9719</strain>
    </source>
</reference>
<name>A0A317CEL5_9GAMM</name>
<dbReference type="OrthoDB" id="5772359at2"/>
<accession>A0A317CEL5</accession>
<comment type="similarity">
    <text evidence="2">Belongs to the ZapA family. Type 1 subfamily.</text>
</comment>
<dbReference type="Proteomes" id="UP000245506">
    <property type="component" value="Unassembled WGS sequence"/>
</dbReference>
<dbReference type="GO" id="GO:0043093">
    <property type="term" value="P:FtsZ-dependent cytokinesis"/>
    <property type="evidence" value="ECO:0007669"/>
    <property type="project" value="TreeGrafter"/>
</dbReference>
<comment type="caution">
    <text evidence="12">The sequence shown here is derived from an EMBL/GenBank/DDBJ whole genome shotgun (WGS) entry which is preliminary data.</text>
</comment>
<dbReference type="Gene3D" id="3.30.160.880">
    <property type="entry name" value="Cell division protein ZapA protomer, N-terminal domain"/>
    <property type="match status" value="1"/>
</dbReference>
<evidence type="ECO:0000256" key="11">
    <source>
        <dbReference type="ARBA" id="ARBA00033158"/>
    </source>
</evidence>
<dbReference type="GO" id="GO:0032153">
    <property type="term" value="C:cell division site"/>
    <property type="evidence" value="ECO:0007669"/>
    <property type="project" value="TreeGrafter"/>
</dbReference>
<dbReference type="InterPro" id="IPR042233">
    <property type="entry name" value="Cell_div_ZapA_N"/>
</dbReference>
<comment type="subcellular location">
    <subcellularLocation>
        <location evidence="1">Cytoplasm</location>
    </subcellularLocation>
</comment>
<dbReference type="Pfam" id="PF05164">
    <property type="entry name" value="ZapA"/>
    <property type="match status" value="1"/>
</dbReference>
<keyword evidence="5 12" id="KW-0132">Cell division</keyword>
<evidence type="ECO:0000256" key="10">
    <source>
        <dbReference type="ARBA" id="ARBA00026068"/>
    </source>
</evidence>
<keyword evidence="8" id="KW-0131">Cell cycle</keyword>
<evidence type="ECO:0000313" key="12">
    <source>
        <dbReference type="EMBL" id="PWQ94562.1"/>
    </source>
</evidence>
<dbReference type="AlphaFoldDB" id="A0A317CEL5"/>
<evidence type="ECO:0000256" key="2">
    <source>
        <dbReference type="ARBA" id="ARBA00010074"/>
    </source>
</evidence>
<comment type="function">
    <text evidence="9">Activator of cell division through the inhibition of FtsZ GTPase activity, therefore promoting FtsZ assembly into bundles of protofilaments necessary for the formation of the division Z ring. It is recruited early at mid-cell but it is not essential for cell division.</text>
</comment>
<evidence type="ECO:0000256" key="5">
    <source>
        <dbReference type="ARBA" id="ARBA00022618"/>
    </source>
</evidence>
<evidence type="ECO:0000256" key="9">
    <source>
        <dbReference type="ARBA" id="ARBA00024910"/>
    </source>
</evidence>
<keyword evidence="6" id="KW-0175">Coiled coil</keyword>